<dbReference type="InterPro" id="IPR033223">
    <property type="entry name" value="TTMP"/>
</dbReference>
<feature type="region of interest" description="Disordered" evidence="1">
    <location>
        <begin position="322"/>
        <end position="352"/>
    </location>
</feature>
<keyword evidence="2" id="KW-1133">Transmembrane helix</keyword>
<gene>
    <name evidence="4" type="primary">LOC102818268</name>
</gene>
<dbReference type="Proteomes" id="UP000504623">
    <property type="component" value="Unplaced"/>
</dbReference>
<feature type="compositionally biased region" description="Polar residues" evidence="1">
    <location>
        <begin position="8"/>
        <end position="17"/>
    </location>
</feature>
<evidence type="ECO:0000256" key="2">
    <source>
        <dbReference type="SAM" id="Phobius"/>
    </source>
</evidence>
<dbReference type="PANTHER" id="PTHR14636">
    <property type="entry name" value="TPA-INDUCED TRANSMEMBRANE PROTEIN"/>
    <property type="match status" value="1"/>
</dbReference>
<keyword evidence="2" id="KW-0472">Membrane</keyword>
<dbReference type="OrthoDB" id="8879801at2759"/>
<evidence type="ECO:0000313" key="3">
    <source>
        <dbReference type="Proteomes" id="UP000504623"/>
    </source>
</evidence>
<feature type="compositionally biased region" description="Basic and acidic residues" evidence="1">
    <location>
        <begin position="339"/>
        <end position="352"/>
    </location>
</feature>
<organism evidence="3 4">
    <name type="scientific">Chrysochloris asiatica</name>
    <name type="common">Cape golden mole</name>
    <dbReference type="NCBI Taxonomy" id="185453"/>
    <lineage>
        <taxon>Eukaryota</taxon>
        <taxon>Metazoa</taxon>
        <taxon>Chordata</taxon>
        <taxon>Craniata</taxon>
        <taxon>Vertebrata</taxon>
        <taxon>Euteleostomi</taxon>
        <taxon>Mammalia</taxon>
        <taxon>Eutheria</taxon>
        <taxon>Afrotheria</taxon>
        <taxon>Chrysochloridae</taxon>
        <taxon>Chrysochlorinae</taxon>
        <taxon>Chrysochloris</taxon>
    </lineage>
</organism>
<dbReference type="RefSeq" id="XP_006864275.1">
    <property type="nucleotide sequence ID" value="XM_006864213.1"/>
</dbReference>
<dbReference type="PANTHER" id="PTHR14636:SF1">
    <property type="entry name" value="TPA-INDUCED TRANSMEMBRANE PROTEIN"/>
    <property type="match status" value="1"/>
</dbReference>
<name>A0A9B0TMD3_CHRAS</name>
<accession>A0A9B0TMD3</accession>
<dbReference type="AlphaFoldDB" id="A0A9B0TMD3"/>
<feature type="region of interest" description="Disordered" evidence="1">
    <location>
        <begin position="1"/>
        <end position="26"/>
    </location>
</feature>
<reference evidence="4" key="1">
    <citation type="submission" date="2025-08" db="UniProtKB">
        <authorList>
            <consortium name="RefSeq"/>
        </authorList>
    </citation>
    <scope>IDENTIFICATION</scope>
    <source>
        <tissue evidence="4">Spleen</tissue>
    </source>
</reference>
<keyword evidence="2 4" id="KW-0812">Transmembrane</keyword>
<keyword evidence="3" id="KW-1185">Reference proteome</keyword>
<protein>
    <submittedName>
        <fullName evidence="4">TPA-induced transmembrane protein</fullName>
    </submittedName>
</protein>
<dbReference type="GeneID" id="102818268"/>
<proteinExistence type="predicted"/>
<feature type="transmembrane region" description="Helical" evidence="2">
    <location>
        <begin position="170"/>
        <end position="197"/>
    </location>
</feature>
<evidence type="ECO:0000313" key="4">
    <source>
        <dbReference type="RefSeq" id="XP_006864275.1"/>
    </source>
</evidence>
<sequence>MEKADLDSTYNSANKTGEPSDENELLESTTNCGKTFLSSVLHFSHSGFYTGYFQKCAASAYRHGLSTLPCRFMEGANSPPPDQLELMVLDQDEPDERTALSPSMEGANFPSLDQLELMVLDQDEPDERTALNGAISIATFSADNESNGLQTMKQSPWSSCNKKVVGKCKLWMVIASIFIGLILVIIISLCLIGANYIDEDENEMLELTSNKTFFIMLKIPEECITEEELPVQLTKRLTDVYSSSSSLSRYFTSVEIVDFSGGNATVTYHLQFGVPSDDDNFMKYMMSEELVLGILLQDFHDQNIAGCEALGLEPTSFSLFERNGGGQPVSENGAPLSFGDEKTSFNLTERTE</sequence>
<evidence type="ECO:0000256" key="1">
    <source>
        <dbReference type="SAM" id="MobiDB-lite"/>
    </source>
</evidence>